<feature type="region of interest" description="Disordered" evidence="1">
    <location>
        <begin position="123"/>
        <end position="152"/>
    </location>
</feature>
<evidence type="ECO:0000259" key="2">
    <source>
        <dbReference type="Pfam" id="PF07727"/>
    </source>
</evidence>
<sequence length="152" mass="16856">MTRVFMAVAVANGWPLWQLDVNNAFLHGHLDEEVYMTPPKGYTLAIPDTLLVYVDDILIIGDSADEVTALKDYIHSLFTIKDLGFAKYFLGLELDRSSHGLLVTQQKYITNILTDTHLLEAKATSTPRPPGLKLAAVDSSSRASKNDHQKSN</sequence>
<evidence type="ECO:0000313" key="3">
    <source>
        <dbReference type="EMBL" id="KAL0355970.1"/>
    </source>
</evidence>
<reference evidence="3" key="1">
    <citation type="submission" date="2020-06" db="EMBL/GenBank/DDBJ databases">
        <authorList>
            <person name="Li T."/>
            <person name="Hu X."/>
            <person name="Zhang T."/>
            <person name="Song X."/>
            <person name="Zhang H."/>
            <person name="Dai N."/>
            <person name="Sheng W."/>
            <person name="Hou X."/>
            <person name="Wei L."/>
        </authorList>
    </citation>
    <scope>NUCLEOTIDE SEQUENCE</scope>
    <source>
        <strain evidence="3">G02</strain>
        <tissue evidence="3">Leaf</tissue>
    </source>
</reference>
<proteinExistence type="predicted"/>
<dbReference type="InterPro" id="IPR013103">
    <property type="entry name" value="RVT_2"/>
</dbReference>
<accession>A0AAW2PIC8</accession>
<dbReference type="EMBL" id="JACGWJ010000017">
    <property type="protein sequence ID" value="KAL0355970.1"/>
    <property type="molecule type" value="Genomic_DNA"/>
</dbReference>
<dbReference type="Pfam" id="PF07727">
    <property type="entry name" value="RVT_2"/>
    <property type="match status" value="2"/>
</dbReference>
<dbReference type="InterPro" id="IPR043502">
    <property type="entry name" value="DNA/RNA_pol_sf"/>
</dbReference>
<name>A0AAW2PIC8_SESRA</name>
<evidence type="ECO:0000256" key="1">
    <source>
        <dbReference type="SAM" id="MobiDB-lite"/>
    </source>
</evidence>
<protein>
    <recommendedName>
        <fullName evidence="2">Reverse transcriptase Ty1/copia-type domain-containing protein</fullName>
    </recommendedName>
</protein>
<dbReference type="AlphaFoldDB" id="A0AAW2PIC8"/>
<organism evidence="3">
    <name type="scientific">Sesamum radiatum</name>
    <name type="common">Black benniseed</name>
    <dbReference type="NCBI Taxonomy" id="300843"/>
    <lineage>
        <taxon>Eukaryota</taxon>
        <taxon>Viridiplantae</taxon>
        <taxon>Streptophyta</taxon>
        <taxon>Embryophyta</taxon>
        <taxon>Tracheophyta</taxon>
        <taxon>Spermatophyta</taxon>
        <taxon>Magnoliopsida</taxon>
        <taxon>eudicotyledons</taxon>
        <taxon>Gunneridae</taxon>
        <taxon>Pentapetalae</taxon>
        <taxon>asterids</taxon>
        <taxon>lamiids</taxon>
        <taxon>Lamiales</taxon>
        <taxon>Pedaliaceae</taxon>
        <taxon>Sesamum</taxon>
    </lineage>
</organism>
<reference evidence="3" key="2">
    <citation type="journal article" date="2024" name="Plant">
        <title>Genomic evolution and insights into agronomic trait innovations of Sesamum species.</title>
        <authorList>
            <person name="Miao H."/>
            <person name="Wang L."/>
            <person name="Qu L."/>
            <person name="Liu H."/>
            <person name="Sun Y."/>
            <person name="Le M."/>
            <person name="Wang Q."/>
            <person name="Wei S."/>
            <person name="Zheng Y."/>
            <person name="Lin W."/>
            <person name="Duan Y."/>
            <person name="Cao H."/>
            <person name="Xiong S."/>
            <person name="Wang X."/>
            <person name="Wei L."/>
            <person name="Li C."/>
            <person name="Ma Q."/>
            <person name="Ju M."/>
            <person name="Zhao R."/>
            <person name="Li G."/>
            <person name="Mu C."/>
            <person name="Tian Q."/>
            <person name="Mei H."/>
            <person name="Zhang T."/>
            <person name="Gao T."/>
            <person name="Zhang H."/>
        </authorList>
    </citation>
    <scope>NUCLEOTIDE SEQUENCE</scope>
    <source>
        <strain evidence="3">G02</strain>
    </source>
</reference>
<feature type="domain" description="Reverse transcriptase Ty1/copia-type" evidence="2">
    <location>
        <begin position="52"/>
        <end position="127"/>
    </location>
</feature>
<gene>
    <name evidence="3" type="ORF">Sradi_4043900</name>
</gene>
<feature type="domain" description="Reverse transcriptase Ty1/copia-type" evidence="2">
    <location>
        <begin position="3"/>
        <end position="43"/>
    </location>
</feature>
<comment type="caution">
    <text evidence="3">The sequence shown here is derived from an EMBL/GenBank/DDBJ whole genome shotgun (WGS) entry which is preliminary data.</text>
</comment>
<dbReference type="SUPFAM" id="SSF56672">
    <property type="entry name" value="DNA/RNA polymerases"/>
    <property type="match status" value="1"/>
</dbReference>